<dbReference type="CDD" id="cd20817">
    <property type="entry name" value="C1_Stac"/>
    <property type="match status" value="1"/>
</dbReference>
<evidence type="ECO:0000259" key="11">
    <source>
        <dbReference type="PROSITE" id="PS50081"/>
    </source>
</evidence>
<protein>
    <recommendedName>
        <fullName evidence="11">Phorbol-ester/DAG-type domain-containing protein</fullName>
    </recommendedName>
</protein>
<evidence type="ECO:0000256" key="1">
    <source>
        <dbReference type="ARBA" id="ARBA00004413"/>
    </source>
</evidence>
<dbReference type="PANTHER" id="PTHR15135:SF7">
    <property type="entry name" value="STAC-LIKE, ISOFORM J"/>
    <property type="match status" value="1"/>
</dbReference>
<evidence type="ECO:0000313" key="13">
    <source>
        <dbReference type="Proteomes" id="UP001162164"/>
    </source>
</evidence>
<keyword evidence="8" id="KW-0862">Zinc</keyword>
<evidence type="ECO:0000256" key="3">
    <source>
        <dbReference type="ARBA" id="ARBA00022475"/>
    </source>
</evidence>
<dbReference type="InterPro" id="IPR039688">
    <property type="entry name" value="STAC1/2/3"/>
</dbReference>
<dbReference type="PANTHER" id="PTHR15135">
    <property type="entry name" value="STAC"/>
    <property type="match status" value="1"/>
</dbReference>
<comment type="caution">
    <text evidence="12">The sequence shown here is derived from an EMBL/GenBank/DDBJ whole genome shotgun (WGS) entry which is preliminary data.</text>
</comment>
<feature type="region of interest" description="Disordered" evidence="10">
    <location>
        <begin position="314"/>
        <end position="347"/>
    </location>
</feature>
<dbReference type="InterPro" id="IPR002219">
    <property type="entry name" value="PKC_DAG/PE"/>
</dbReference>
<dbReference type="EMBL" id="JAPWTJ010000628">
    <property type="protein sequence ID" value="KAJ8976791.1"/>
    <property type="molecule type" value="Genomic_DNA"/>
</dbReference>
<evidence type="ECO:0000256" key="10">
    <source>
        <dbReference type="SAM" id="MobiDB-lite"/>
    </source>
</evidence>
<keyword evidence="9" id="KW-0472">Membrane</keyword>
<evidence type="ECO:0000256" key="7">
    <source>
        <dbReference type="ARBA" id="ARBA00022771"/>
    </source>
</evidence>
<keyword evidence="3" id="KW-1003">Cell membrane</keyword>
<name>A0ABQ9JF45_9CUCU</name>
<keyword evidence="13" id="KW-1185">Reference proteome</keyword>
<evidence type="ECO:0000256" key="2">
    <source>
        <dbReference type="ARBA" id="ARBA00004496"/>
    </source>
</evidence>
<evidence type="ECO:0000313" key="12">
    <source>
        <dbReference type="EMBL" id="KAJ8976791.1"/>
    </source>
</evidence>
<evidence type="ECO:0000256" key="6">
    <source>
        <dbReference type="ARBA" id="ARBA00022737"/>
    </source>
</evidence>
<gene>
    <name evidence="12" type="ORF">NQ317_014134</name>
</gene>
<accession>A0ABQ9JF45</accession>
<sequence>MDYLKFQELPYEGSLIISMSHVKQGGCIAQYCSVLCRFLNDKVRKYGFSIAKLITVFYLFFPLDRKNGSATTKELLKGDPDAHNFQEYTYKKITPCDVCSQVLRGKVPTMLPILADNFQLLTNIEPRVSLCSQVPKKHIGHTRQGLKCRICKMNVHLDCQDKASKCQTKARLLRRQKSTSEIETRIPDAAPEDEIARMNLLKSTRIAEVYSMPTINRRLSIRNNNRLYPPPNAVLGTIGAKMSPFGVDIILFLKRRRTGIWVLLCSFDFSKTKKLSRVEAPEVDQIYQVLKQATEISNSKPRVNVEIIPPVADKIASSSNPGSSGSSGHSLNRRGIPPQPSRAAGSTLAVVNPAPLLH</sequence>
<keyword evidence="7" id="KW-0863">Zinc-finger</keyword>
<comment type="subcellular location">
    <subcellularLocation>
        <location evidence="1">Cell membrane</location>
        <topology evidence="1">Peripheral membrane protein</topology>
        <orientation evidence="1">Cytoplasmic side</orientation>
    </subcellularLocation>
    <subcellularLocation>
        <location evidence="2">Cytoplasm</location>
    </subcellularLocation>
</comment>
<proteinExistence type="predicted"/>
<keyword evidence="5" id="KW-0479">Metal-binding</keyword>
<dbReference type="Proteomes" id="UP001162164">
    <property type="component" value="Unassembled WGS sequence"/>
</dbReference>
<dbReference type="SUPFAM" id="SSF57889">
    <property type="entry name" value="Cysteine-rich domain"/>
    <property type="match status" value="1"/>
</dbReference>
<dbReference type="Gene3D" id="3.30.60.20">
    <property type="match status" value="1"/>
</dbReference>
<evidence type="ECO:0000256" key="9">
    <source>
        <dbReference type="ARBA" id="ARBA00023136"/>
    </source>
</evidence>
<keyword evidence="4" id="KW-0963">Cytoplasm</keyword>
<dbReference type="InterPro" id="IPR046349">
    <property type="entry name" value="C1-like_sf"/>
</dbReference>
<organism evidence="12 13">
    <name type="scientific">Molorchus minor</name>
    <dbReference type="NCBI Taxonomy" id="1323400"/>
    <lineage>
        <taxon>Eukaryota</taxon>
        <taxon>Metazoa</taxon>
        <taxon>Ecdysozoa</taxon>
        <taxon>Arthropoda</taxon>
        <taxon>Hexapoda</taxon>
        <taxon>Insecta</taxon>
        <taxon>Pterygota</taxon>
        <taxon>Neoptera</taxon>
        <taxon>Endopterygota</taxon>
        <taxon>Coleoptera</taxon>
        <taxon>Polyphaga</taxon>
        <taxon>Cucujiformia</taxon>
        <taxon>Chrysomeloidea</taxon>
        <taxon>Cerambycidae</taxon>
        <taxon>Lamiinae</taxon>
        <taxon>Monochamini</taxon>
        <taxon>Molorchus</taxon>
    </lineage>
</organism>
<dbReference type="PROSITE" id="PS50081">
    <property type="entry name" value="ZF_DAG_PE_2"/>
    <property type="match status" value="1"/>
</dbReference>
<feature type="domain" description="Phorbol-ester/DAG-type" evidence="11">
    <location>
        <begin position="82"/>
        <end position="166"/>
    </location>
</feature>
<evidence type="ECO:0000256" key="8">
    <source>
        <dbReference type="ARBA" id="ARBA00022833"/>
    </source>
</evidence>
<evidence type="ECO:0000256" key="5">
    <source>
        <dbReference type="ARBA" id="ARBA00022723"/>
    </source>
</evidence>
<reference evidence="12" key="1">
    <citation type="journal article" date="2023" name="Insect Mol. Biol.">
        <title>Genome sequencing provides insights into the evolution of gene families encoding plant cell wall-degrading enzymes in longhorned beetles.</title>
        <authorList>
            <person name="Shin N.R."/>
            <person name="Okamura Y."/>
            <person name="Kirsch R."/>
            <person name="Pauchet Y."/>
        </authorList>
    </citation>
    <scope>NUCLEOTIDE SEQUENCE</scope>
    <source>
        <strain evidence="12">MMC_N1</strain>
    </source>
</reference>
<feature type="compositionally biased region" description="Low complexity" evidence="10">
    <location>
        <begin position="317"/>
        <end position="330"/>
    </location>
</feature>
<evidence type="ECO:0000256" key="4">
    <source>
        <dbReference type="ARBA" id="ARBA00022490"/>
    </source>
</evidence>
<keyword evidence="6" id="KW-0677">Repeat</keyword>